<sequence length="178" mass="20653">MAFSGKRVLNCAQLLKRRAPLKTFFEASEAPPLGGFCSVIKKKAEQLAQEQSERDITPPPPPRPSIRCWENTEKIIYVTKLKLLKVLLKLPEIALTSMRHSSTYTPMRQHCLLRRSFLGWLRRLRIVLEIQASKMYTRNGFCSGIKKKKAEQLGQEQSERDITRPPPPLLRPLIRCWW</sequence>
<organism evidence="1 2">
    <name type="scientific">Caerostris extrusa</name>
    <name type="common">Bark spider</name>
    <name type="synonym">Caerostris bankana</name>
    <dbReference type="NCBI Taxonomy" id="172846"/>
    <lineage>
        <taxon>Eukaryota</taxon>
        <taxon>Metazoa</taxon>
        <taxon>Ecdysozoa</taxon>
        <taxon>Arthropoda</taxon>
        <taxon>Chelicerata</taxon>
        <taxon>Arachnida</taxon>
        <taxon>Araneae</taxon>
        <taxon>Araneomorphae</taxon>
        <taxon>Entelegynae</taxon>
        <taxon>Araneoidea</taxon>
        <taxon>Araneidae</taxon>
        <taxon>Caerostris</taxon>
    </lineage>
</organism>
<reference evidence="1 2" key="1">
    <citation type="submission" date="2021-06" db="EMBL/GenBank/DDBJ databases">
        <title>Caerostris extrusa draft genome.</title>
        <authorList>
            <person name="Kono N."/>
            <person name="Arakawa K."/>
        </authorList>
    </citation>
    <scope>NUCLEOTIDE SEQUENCE [LARGE SCALE GENOMIC DNA]</scope>
</reference>
<dbReference type="EMBL" id="BPLR01018044">
    <property type="protein sequence ID" value="GIY96401.1"/>
    <property type="molecule type" value="Genomic_DNA"/>
</dbReference>
<gene>
    <name evidence="1" type="ORF">CEXT_504471</name>
</gene>
<dbReference type="Proteomes" id="UP001054945">
    <property type="component" value="Unassembled WGS sequence"/>
</dbReference>
<protein>
    <submittedName>
        <fullName evidence="1">Uncharacterized protein</fullName>
    </submittedName>
</protein>
<dbReference type="AlphaFoldDB" id="A0AAV4XN42"/>
<comment type="caution">
    <text evidence="1">The sequence shown here is derived from an EMBL/GenBank/DDBJ whole genome shotgun (WGS) entry which is preliminary data.</text>
</comment>
<evidence type="ECO:0000313" key="1">
    <source>
        <dbReference type="EMBL" id="GIY96401.1"/>
    </source>
</evidence>
<accession>A0AAV4XN42</accession>
<keyword evidence="2" id="KW-1185">Reference proteome</keyword>
<evidence type="ECO:0000313" key="2">
    <source>
        <dbReference type="Proteomes" id="UP001054945"/>
    </source>
</evidence>
<name>A0AAV4XN42_CAEEX</name>
<proteinExistence type="predicted"/>